<name>A0A1G4M7Z4_LACFM</name>
<evidence type="ECO:0000256" key="1">
    <source>
        <dbReference type="SAM" id="MobiDB-lite"/>
    </source>
</evidence>
<dbReference type="InterPro" id="IPR018859">
    <property type="entry name" value="BAR_dom-cont"/>
</dbReference>
<keyword evidence="3" id="KW-1185">Reference proteome</keyword>
<evidence type="ECO:0000313" key="2">
    <source>
        <dbReference type="EMBL" id="SCV99924.1"/>
    </source>
</evidence>
<dbReference type="Pfam" id="PF10455">
    <property type="entry name" value="BAR_2"/>
    <property type="match status" value="1"/>
</dbReference>
<dbReference type="Gene3D" id="1.20.1270.60">
    <property type="entry name" value="Arfaptin homology (AH) domain/BAR domain"/>
    <property type="match status" value="1"/>
</dbReference>
<proteinExistence type="predicted"/>
<dbReference type="EMBL" id="LT598489">
    <property type="protein sequence ID" value="SCV99924.1"/>
    <property type="molecule type" value="Genomic_DNA"/>
</dbReference>
<dbReference type="InterPro" id="IPR027267">
    <property type="entry name" value="AH/BAR_dom_sf"/>
</dbReference>
<feature type="compositionally biased region" description="Basic and acidic residues" evidence="1">
    <location>
        <begin position="335"/>
        <end position="348"/>
    </location>
</feature>
<protein>
    <submittedName>
        <fullName evidence="2">LAFE_0B05534g1_1</fullName>
    </submittedName>
</protein>
<feature type="region of interest" description="Disordered" evidence="1">
    <location>
        <begin position="328"/>
        <end position="348"/>
    </location>
</feature>
<dbReference type="STRING" id="4955.A0A1G4M7Z4"/>
<dbReference type="OrthoDB" id="5549748at2759"/>
<dbReference type="CDD" id="cd07600">
    <property type="entry name" value="BAR_Gvp36"/>
    <property type="match status" value="1"/>
</dbReference>
<sequence>MSFNAFADSFSKGIQAFSSQVSQKAQDAQLDKKFKDLSLAVSQRTQDLTTQLPTLAQSTQRMVQEKLGQVTDISQLPQEYTELENRVDRIKLVYENFLKVTQVYENESYDYPNNVRDSVNEFSKVLSVKLHDLSHATSTNEAQSILIAPGPHKDPKTLNYALSKVALTSSEYLNKSAGNEDSEVASALLKYSDVQAKIAQARLQQDTLIQTRFNKKLREALSENLTKAYNARKHVENMRLQYDVARANLAAAKPEKEASLRVQMETLEDQFAQATDDAVVIMQQVIQSSEFLKDLHELVVAQLAYYKLSAELLSDFLPQLDMSLNPEIESSTQAESEHEVTAEPEAEK</sequence>
<dbReference type="Proteomes" id="UP000190831">
    <property type="component" value="Chromosome B"/>
</dbReference>
<gene>
    <name evidence="2" type="ORF">LAFE_0B05534G</name>
</gene>
<evidence type="ECO:0000313" key="3">
    <source>
        <dbReference type="Proteomes" id="UP000190831"/>
    </source>
</evidence>
<dbReference type="SUPFAM" id="SSF103657">
    <property type="entry name" value="BAR/IMD domain-like"/>
    <property type="match status" value="1"/>
</dbReference>
<accession>A0A1G4M7Z4</accession>
<reference evidence="3" key="1">
    <citation type="submission" date="2016-03" db="EMBL/GenBank/DDBJ databases">
        <authorList>
            <person name="Devillers H."/>
        </authorList>
    </citation>
    <scope>NUCLEOTIDE SEQUENCE [LARGE SCALE GENOMIC DNA]</scope>
</reference>
<dbReference type="OMA" id="NIMFATR"/>
<organism evidence="2 3">
    <name type="scientific">Lachancea fermentati</name>
    <name type="common">Zygosaccharomyces fermentati</name>
    <dbReference type="NCBI Taxonomy" id="4955"/>
    <lineage>
        <taxon>Eukaryota</taxon>
        <taxon>Fungi</taxon>
        <taxon>Dikarya</taxon>
        <taxon>Ascomycota</taxon>
        <taxon>Saccharomycotina</taxon>
        <taxon>Saccharomycetes</taxon>
        <taxon>Saccharomycetales</taxon>
        <taxon>Saccharomycetaceae</taxon>
        <taxon>Lachancea</taxon>
    </lineage>
</organism>
<dbReference type="AlphaFoldDB" id="A0A1G4M7Z4"/>